<dbReference type="EMBL" id="SOEG01000002">
    <property type="protein sequence ID" value="TDX58892.1"/>
    <property type="molecule type" value="Genomic_DNA"/>
</dbReference>
<evidence type="ECO:0000313" key="2">
    <source>
        <dbReference type="Proteomes" id="UP000295832"/>
    </source>
</evidence>
<dbReference type="Proteomes" id="UP000295832">
    <property type="component" value="Unassembled WGS sequence"/>
</dbReference>
<organism evidence="1 2">
    <name type="scientific">Orenia marismortui</name>
    <dbReference type="NCBI Taxonomy" id="46469"/>
    <lineage>
        <taxon>Bacteria</taxon>
        <taxon>Bacillati</taxon>
        <taxon>Bacillota</taxon>
        <taxon>Clostridia</taxon>
        <taxon>Halanaerobiales</taxon>
        <taxon>Halobacteroidaceae</taxon>
        <taxon>Orenia</taxon>
    </lineage>
</organism>
<proteinExistence type="predicted"/>
<comment type="caution">
    <text evidence="1">The sequence shown here is derived from an EMBL/GenBank/DDBJ whole genome shotgun (WGS) entry which is preliminary data.</text>
</comment>
<gene>
    <name evidence="1" type="ORF">C7959_10230</name>
</gene>
<evidence type="ECO:0000313" key="1">
    <source>
        <dbReference type="EMBL" id="TDX58892.1"/>
    </source>
</evidence>
<reference evidence="1 2" key="1">
    <citation type="submission" date="2019-03" db="EMBL/GenBank/DDBJ databases">
        <title>Subsurface microbial communities from deep shales in Ohio and West Virginia, USA.</title>
        <authorList>
            <person name="Wrighton K."/>
        </authorList>
    </citation>
    <scope>NUCLEOTIDE SEQUENCE [LARGE SCALE GENOMIC DNA]</scope>
    <source>
        <strain evidence="1 2">MSL 6dP</strain>
    </source>
</reference>
<accession>A0A4R8HFU7</accession>
<dbReference type="AlphaFoldDB" id="A0A4R8HFU7"/>
<dbReference type="STRING" id="926561.GCA_000379025_02033"/>
<name>A0A4R8HFU7_9FIRM</name>
<dbReference type="RefSeq" id="WP_134114433.1">
    <property type="nucleotide sequence ID" value="NZ_SOEG01000002.1"/>
</dbReference>
<keyword evidence="2" id="KW-1185">Reference proteome</keyword>
<protein>
    <recommendedName>
        <fullName evidence="3">Flagellar operon protein (TIGR03826 family)</fullName>
    </recommendedName>
</protein>
<sequence>MGLKKCENCGKVFVSKSQNLCNDCYQEELEKYRMLRDYLWENSQASIEELANATGISPKLIRKFIREDRFNLK</sequence>
<evidence type="ECO:0008006" key="3">
    <source>
        <dbReference type="Google" id="ProtNLM"/>
    </source>
</evidence>